<evidence type="ECO:0000313" key="2">
    <source>
        <dbReference type="EMBL" id="KAF5836089.1"/>
    </source>
</evidence>
<feature type="signal peptide" evidence="1">
    <location>
        <begin position="1"/>
        <end position="16"/>
    </location>
</feature>
<comment type="caution">
    <text evidence="2">The sequence shown here is derived from an EMBL/GenBank/DDBJ whole genome shotgun (WGS) entry which is preliminary data.</text>
</comment>
<protein>
    <recommendedName>
        <fullName evidence="4">Encoded protein</fullName>
    </recommendedName>
</protein>
<evidence type="ECO:0000313" key="3">
    <source>
        <dbReference type="Proteomes" id="UP000815325"/>
    </source>
</evidence>
<feature type="chain" id="PRO_5046851092" description="Encoded protein" evidence="1">
    <location>
        <begin position="17"/>
        <end position="120"/>
    </location>
</feature>
<evidence type="ECO:0000256" key="1">
    <source>
        <dbReference type="SAM" id="SignalP"/>
    </source>
</evidence>
<dbReference type="EMBL" id="MU069675">
    <property type="protein sequence ID" value="KAF5836089.1"/>
    <property type="molecule type" value="Genomic_DNA"/>
</dbReference>
<keyword evidence="3" id="KW-1185">Reference proteome</keyword>
<gene>
    <name evidence="2" type="ORF">DUNSADRAFT_6460</name>
</gene>
<evidence type="ECO:0008006" key="4">
    <source>
        <dbReference type="Google" id="ProtNLM"/>
    </source>
</evidence>
<accession>A0ABQ7GNF2</accession>
<dbReference type="Proteomes" id="UP000815325">
    <property type="component" value="Unassembled WGS sequence"/>
</dbReference>
<name>A0ABQ7GNF2_DUNSA</name>
<keyword evidence="1" id="KW-0732">Signal</keyword>
<reference evidence="2" key="1">
    <citation type="submission" date="2017-08" db="EMBL/GenBank/DDBJ databases">
        <authorList>
            <person name="Polle J.E."/>
            <person name="Barry K."/>
            <person name="Cushman J."/>
            <person name="Schmutz J."/>
            <person name="Tran D."/>
            <person name="Hathwaick L.T."/>
            <person name="Yim W.C."/>
            <person name="Jenkins J."/>
            <person name="Mckie-Krisberg Z.M."/>
            <person name="Prochnik S."/>
            <person name="Lindquist E."/>
            <person name="Dockter R.B."/>
            <person name="Adam C."/>
            <person name="Molina H."/>
            <person name="Bunkerborg J."/>
            <person name="Jin E."/>
            <person name="Buchheim M."/>
            <person name="Magnuson J."/>
        </authorList>
    </citation>
    <scope>NUCLEOTIDE SEQUENCE</scope>
    <source>
        <strain evidence="2">CCAP 19/18</strain>
    </source>
</reference>
<sequence>MTTTMLCLSVLRMSCLIPPEARMSSKKQEEPMSLSKPHFQRSISYPTGKFDTRAIWDEIFSLLVPQVPAQPQASSSALDILHEKFPTINLAKEDAGKLLELLNGGTQCESFGQTQDPTDV</sequence>
<organism evidence="2 3">
    <name type="scientific">Dunaliella salina</name>
    <name type="common">Green alga</name>
    <name type="synonym">Protococcus salinus</name>
    <dbReference type="NCBI Taxonomy" id="3046"/>
    <lineage>
        <taxon>Eukaryota</taxon>
        <taxon>Viridiplantae</taxon>
        <taxon>Chlorophyta</taxon>
        <taxon>core chlorophytes</taxon>
        <taxon>Chlorophyceae</taxon>
        <taxon>CS clade</taxon>
        <taxon>Chlamydomonadales</taxon>
        <taxon>Dunaliellaceae</taxon>
        <taxon>Dunaliella</taxon>
    </lineage>
</organism>
<proteinExistence type="predicted"/>